<protein>
    <recommendedName>
        <fullName evidence="4">DUF2007 domain-containing protein</fullName>
    </recommendedName>
</protein>
<dbReference type="OrthoDB" id="5569385at2"/>
<dbReference type="STRING" id="698738.OLEAN_C19310"/>
<keyword evidence="3" id="KW-1185">Reference proteome</keyword>
<dbReference type="AlphaFoldDB" id="R4YML2"/>
<reference evidence="2 3" key="1">
    <citation type="journal article" date="2013" name="Nat. Commun.">
        <title>Genome sequence and functional genomic analysis of the oil-degrading bacterium Oleispira antarctica.</title>
        <authorList>
            <person name="Kube M."/>
            <person name="Chernikova T.N."/>
            <person name="Al-Ramahi Y."/>
            <person name="Beloqui A."/>
            <person name="Lopez-Cortez N."/>
            <person name="Guazzaroni M.E."/>
            <person name="Heipieper H.J."/>
            <person name="Klages S."/>
            <person name="Kotsyurbenko O.R."/>
            <person name="Langer I."/>
            <person name="Nechitaylo T.Y."/>
            <person name="Lunsdorf H."/>
            <person name="Fernandez M."/>
            <person name="Juarez S."/>
            <person name="Ciordia S."/>
            <person name="Singer A."/>
            <person name="Kagan O."/>
            <person name="Egorova O."/>
            <person name="Petit P.A."/>
            <person name="Stogios P."/>
            <person name="Kim Y."/>
            <person name="Tchigvintsev A."/>
            <person name="Flick R."/>
            <person name="Denaro R."/>
            <person name="Genovese M."/>
            <person name="Albar J.P."/>
            <person name="Reva O.N."/>
            <person name="Martinez-Gomariz M."/>
            <person name="Tran H."/>
            <person name="Ferrer M."/>
            <person name="Savchenko A."/>
            <person name="Yakunin A.F."/>
            <person name="Yakimov M.M."/>
            <person name="Golyshina O.V."/>
            <person name="Reinhardt R."/>
            <person name="Golyshin P.N."/>
        </authorList>
    </citation>
    <scope>NUCLEOTIDE SEQUENCE [LARGE SCALE GENOMIC DNA]</scope>
</reference>
<gene>
    <name evidence="2" type="ORF">OLEAN_C19310</name>
</gene>
<feature type="transmembrane region" description="Helical" evidence="1">
    <location>
        <begin position="98"/>
        <end position="117"/>
    </location>
</feature>
<organism evidence="2 3">
    <name type="scientific">Oleispira antarctica RB-8</name>
    <dbReference type="NCBI Taxonomy" id="698738"/>
    <lineage>
        <taxon>Bacteria</taxon>
        <taxon>Pseudomonadati</taxon>
        <taxon>Pseudomonadota</taxon>
        <taxon>Gammaproteobacteria</taxon>
        <taxon>Oceanospirillales</taxon>
        <taxon>Oceanospirillaceae</taxon>
        <taxon>Oleispira</taxon>
    </lineage>
</organism>
<dbReference type="EMBL" id="FO203512">
    <property type="protein sequence ID" value="CCK76107.1"/>
    <property type="molecule type" value="Genomic_DNA"/>
</dbReference>
<keyword evidence="1" id="KW-0472">Membrane</keyword>
<evidence type="ECO:0000313" key="3">
    <source>
        <dbReference type="Proteomes" id="UP000032749"/>
    </source>
</evidence>
<keyword evidence="1" id="KW-1133">Transmembrane helix</keyword>
<dbReference type="KEGG" id="oai:OLEAN_C19310"/>
<evidence type="ECO:0000313" key="2">
    <source>
        <dbReference type="EMBL" id="CCK76107.1"/>
    </source>
</evidence>
<sequence>MTKLLFNLHGVPDDEIQEVRELCEAHEFAVYETEVGRWGIGLAAIWLSDDSQLPAAKTLLHEYQQARYENAQEDRAKLQGLSISEGLYVKFKQDPNQFMLTLIGMTVVLGLTLYPFLSL</sequence>
<name>R4YML2_OLEAN</name>
<accession>R4YML2</accession>
<dbReference type="InterPro" id="IPR046162">
    <property type="entry name" value="DUF6164"/>
</dbReference>
<evidence type="ECO:0000256" key="1">
    <source>
        <dbReference type="SAM" id="Phobius"/>
    </source>
</evidence>
<keyword evidence="1" id="KW-0812">Transmembrane</keyword>
<dbReference type="HOGENOM" id="CLU_135697_0_0_6"/>
<evidence type="ECO:0008006" key="4">
    <source>
        <dbReference type="Google" id="ProtNLM"/>
    </source>
</evidence>
<dbReference type="Pfam" id="PF19661">
    <property type="entry name" value="DUF6164"/>
    <property type="match status" value="1"/>
</dbReference>
<dbReference type="Proteomes" id="UP000032749">
    <property type="component" value="Chromosome"/>
</dbReference>
<proteinExistence type="predicted"/>